<feature type="repeat" description="ARM" evidence="2">
    <location>
        <begin position="214"/>
        <end position="258"/>
    </location>
</feature>
<gene>
    <name evidence="3" type="ORF">DH2020_033986</name>
</gene>
<evidence type="ECO:0000256" key="2">
    <source>
        <dbReference type="PROSITE-ProRule" id="PRU00259"/>
    </source>
</evidence>
<evidence type="ECO:0000256" key="1">
    <source>
        <dbReference type="ARBA" id="ARBA00022737"/>
    </source>
</evidence>
<dbReference type="SUPFAM" id="SSF48371">
    <property type="entry name" value="ARM repeat"/>
    <property type="match status" value="1"/>
</dbReference>
<sequence length="327" mass="34178">MDDPEKTTSRVAQLVEQLHSNASSPHEKELTTACLLGVAKARKAARALIGSHGQAMPLFVSILRTGTVLAKINVAATLSVLCKEEDLRVKVLLGGCIPPLLSLLKSDAAEARKAAAEALCEVSSGGLSDDHVGMKIFVTEGVDKVVEGFIVGSLRNLCGDKDGYWRTTLDAGGVDIIVNLLYSDNPVAQSNAASLLARLMLAFTDSIPKIIDSGAVKALVGLLGEVKDVSVRASAAEALEALSSKSTKAKQAIVDAQGMPVLIGSIVAPSKEGMQGEWGQALQQHSMQALANICGGMPALLLYLGELSQSPRLSAPVADIIEHLLIL</sequence>
<dbReference type="Pfam" id="PF00514">
    <property type="entry name" value="Arm"/>
    <property type="match status" value="1"/>
</dbReference>
<dbReference type="InterPro" id="IPR044297">
    <property type="entry name" value="CSI1/2/3"/>
</dbReference>
<proteinExistence type="predicted"/>
<dbReference type="EMBL" id="JABTTQ020001270">
    <property type="protein sequence ID" value="KAK6132286.1"/>
    <property type="molecule type" value="Genomic_DNA"/>
</dbReference>
<dbReference type="Proteomes" id="UP001318860">
    <property type="component" value="Unassembled WGS sequence"/>
</dbReference>
<comment type="caution">
    <text evidence="3">The sequence shown here is derived from an EMBL/GenBank/DDBJ whole genome shotgun (WGS) entry which is preliminary data.</text>
</comment>
<evidence type="ECO:0000313" key="3">
    <source>
        <dbReference type="EMBL" id="KAK6132286.1"/>
    </source>
</evidence>
<dbReference type="PANTHER" id="PTHR46369:SF1">
    <property type="entry name" value="PROTEIN CELLULOSE SYNTHASE INTERACTIVE 3"/>
    <property type="match status" value="1"/>
</dbReference>
<dbReference type="InterPro" id="IPR000225">
    <property type="entry name" value="Armadillo"/>
</dbReference>
<dbReference type="SMART" id="SM00185">
    <property type="entry name" value="ARM"/>
    <property type="match status" value="5"/>
</dbReference>
<evidence type="ECO:0000313" key="4">
    <source>
        <dbReference type="Proteomes" id="UP001318860"/>
    </source>
</evidence>
<dbReference type="InterPro" id="IPR016024">
    <property type="entry name" value="ARM-type_fold"/>
</dbReference>
<reference evidence="3 4" key="1">
    <citation type="journal article" date="2021" name="Comput. Struct. Biotechnol. J.">
        <title>De novo genome assembly of the potent medicinal plant Rehmannia glutinosa using nanopore technology.</title>
        <authorList>
            <person name="Ma L."/>
            <person name="Dong C."/>
            <person name="Song C."/>
            <person name="Wang X."/>
            <person name="Zheng X."/>
            <person name="Niu Y."/>
            <person name="Chen S."/>
            <person name="Feng W."/>
        </authorList>
    </citation>
    <scope>NUCLEOTIDE SEQUENCE [LARGE SCALE GENOMIC DNA]</scope>
    <source>
        <strain evidence="3">DH-2019</strain>
    </source>
</reference>
<organism evidence="3 4">
    <name type="scientific">Rehmannia glutinosa</name>
    <name type="common">Chinese foxglove</name>
    <dbReference type="NCBI Taxonomy" id="99300"/>
    <lineage>
        <taxon>Eukaryota</taxon>
        <taxon>Viridiplantae</taxon>
        <taxon>Streptophyta</taxon>
        <taxon>Embryophyta</taxon>
        <taxon>Tracheophyta</taxon>
        <taxon>Spermatophyta</taxon>
        <taxon>Magnoliopsida</taxon>
        <taxon>eudicotyledons</taxon>
        <taxon>Gunneridae</taxon>
        <taxon>Pentapetalae</taxon>
        <taxon>asterids</taxon>
        <taxon>lamiids</taxon>
        <taxon>Lamiales</taxon>
        <taxon>Orobanchaceae</taxon>
        <taxon>Rehmannieae</taxon>
        <taxon>Rehmannia</taxon>
    </lineage>
</organism>
<dbReference type="Gene3D" id="1.25.10.10">
    <property type="entry name" value="Leucine-rich Repeat Variant"/>
    <property type="match status" value="2"/>
</dbReference>
<dbReference type="PANTHER" id="PTHR46369">
    <property type="entry name" value="PROTEIN CELLULOSE SYNTHASE INTERACTIVE 1"/>
    <property type="match status" value="1"/>
</dbReference>
<dbReference type="InterPro" id="IPR011989">
    <property type="entry name" value="ARM-like"/>
</dbReference>
<accession>A0ABR0VD86</accession>
<protein>
    <submittedName>
        <fullName evidence="3">Uncharacterized protein</fullName>
    </submittedName>
</protein>
<keyword evidence="1" id="KW-0677">Repeat</keyword>
<dbReference type="PROSITE" id="PS50176">
    <property type="entry name" value="ARM_REPEAT"/>
    <property type="match status" value="1"/>
</dbReference>
<name>A0ABR0VD86_REHGL</name>
<keyword evidence="4" id="KW-1185">Reference proteome</keyword>